<dbReference type="Proteomes" id="UP001290861">
    <property type="component" value="Unassembled WGS sequence"/>
</dbReference>
<keyword evidence="4" id="KW-1185">Reference proteome</keyword>
<dbReference type="RefSeq" id="WP_322608703.1">
    <property type="nucleotide sequence ID" value="NZ_JARVCO010000010.1"/>
</dbReference>
<dbReference type="Gene3D" id="2.120.10.30">
    <property type="entry name" value="TolB, C-terminal domain"/>
    <property type="match status" value="1"/>
</dbReference>
<dbReference type="SUPFAM" id="SSF69304">
    <property type="entry name" value="Tricorn protease N-terminal domain"/>
    <property type="match status" value="1"/>
</dbReference>
<dbReference type="InterPro" id="IPR011042">
    <property type="entry name" value="6-blade_b-propeller_TolB-like"/>
</dbReference>
<dbReference type="Pfam" id="PF04052">
    <property type="entry name" value="TolB_N"/>
    <property type="match status" value="1"/>
</dbReference>
<evidence type="ECO:0000259" key="2">
    <source>
        <dbReference type="Pfam" id="PF04052"/>
    </source>
</evidence>
<dbReference type="PANTHER" id="PTHR36842:SF1">
    <property type="entry name" value="PROTEIN TOLB"/>
    <property type="match status" value="1"/>
</dbReference>
<evidence type="ECO:0000256" key="1">
    <source>
        <dbReference type="ARBA" id="ARBA00009820"/>
    </source>
</evidence>
<organism evidence="3 4">
    <name type="scientific">Pontiella agarivorans</name>
    <dbReference type="NCBI Taxonomy" id="3038953"/>
    <lineage>
        <taxon>Bacteria</taxon>
        <taxon>Pseudomonadati</taxon>
        <taxon>Kiritimatiellota</taxon>
        <taxon>Kiritimatiellia</taxon>
        <taxon>Kiritimatiellales</taxon>
        <taxon>Pontiellaceae</taxon>
        <taxon>Pontiella</taxon>
    </lineage>
</organism>
<feature type="domain" description="TolB N-terminal" evidence="2">
    <location>
        <begin position="23"/>
        <end position="80"/>
    </location>
</feature>
<dbReference type="Gene3D" id="3.40.50.10070">
    <property type="entry name" value="TolB, N-terminal domain"/>
    <property type="match status" value="1"/>
</dbReference>
<evidence type="ECO:0000313" key="3">
    <source>
        <dbReference type="EMBL" id="MDZ8118910.1"/>
    </source>
</evidence>
<reference evidence="3 4" key="1">
    <citation type="journal article" date="2024" name="Appl. Environ. Microbiol.">
        <title>Pontiella agarivorans sp. nov., a novel marine anaerobic bacterium capable of degrading macroalgal polysaccharides and fixing nitrogen.</title>
        <authorList>
            <person name="Liu N."/>
            <person name="Kivenson V."/>
            <person name="Peng X."/>
            <person name="Cui Z."/>
            <person name="Lankiewicz T.S."/>
            <person name="Gosselin K.M."/>
            <person name="English C.J."/>
            <person name="Blair E.M."/>
            <person name="O'Malley M.A."/>
            <person name="Valentine D.L."/>
        </authorList>
    </citation>
    <scope>NUCLEOTIDE SEQUENCE [LARGE SCALE GENOMIC DNA]</scope>
    <source>
        <strain evidence="3 4">NLcol2</strain>
    </source>
</reference>
<dbReference type="EMBL" id="JARVCO010000010">
    <property type="protein sequence ID" value="MDZ8118910.1"/>
    <property type="molecule type" value="Genomic_DNA"/>
</dbReference>
<dbReference type="Pfam" id="PF07676">
    <property type="entry name" value="PD40"/>
    <property type="match status" value="3"/>
</dbReference>
<comment type="similarity">
    <text evidence="1">Belongs to the TolB family.</text>
</comment>
<gene>
    <name evidence="3" type="ORF">P9H32_09750</name>
</gene>
<sequence>MNRQWFLTGSIIAAGSSVLGQRVIDITGTGQGKIPISLAAYRTGSDSASRGFLAVLKADLNRSGYFRVTSSGAAVSVTGQARAGSQMKADIQVYKVAGRRRLLGKSYDASANAYRSLAHKAADDILYAVTGKKGMASAKIAMVGTPTGRKELYMADIDGKGIRQITKDRSIVVAPRWSPDGRNITYTSYKRGYPNVFITGRSRPISKHPGLNAMGTISPDGRTLAVILSKDGNPDLYLKNLLTGFTKRITKTRRGNEASPCWSPDGNHLVYVSDSSGRPHIYIVSKNGGTPKRISSSGTENISPDWGKNGLITWCSRIGGKYRIVVGNPVRRTSRVLETDWADYEDPRWAPDGRHIVCSRTSSYRSGIYLLDTLKDSPVALISGSGDWYSPAVSP</sequence>
<name>A0ABU5MXI9_9BACT</name>
<protein>
    <recommendedName>
        <fullName evidence="2">TolB N-terminal domain-containing protein</fullName>
    </recommendedName>
</protein>
<proteinExistence type="inferred from homology"/>
<evidence type="ECO:0000313" key="4">
    <source>
        <dbReference type="Proteomes" id="UP001290861"/>
    </source>
</evidence>
<dbReference type="SUPFAM" id="SSF52964">
    <property type="entry name" value="TolB, N-terminal domain"/>
    <property type="match status" value="1"/>
</dbReference>
<dbReference type="InterPro" id="IPR011659">
    <property type="entry name" value="WD40"/>
</dbReference>
<comment type="caution">
    <text evidence="3">The sequence shown here is derived from an EMBL/GenBank/DDBJ whole genome shotgun (WGS) entry which is preliminary data.</text>
</comment>
<dbReference type="InterPro" id="IPR007195">
    <property type="entry name" value="TolB_N"/>
</dbReference>
<dbReference type="PANTHER" id="PTHR36842">
    <property type="entry name" value="PROTEIN TOLB HOMOLOG"/>
    <property type="match status" value="1"/>
</dbReference>
<accession>A0ABU5MXI9</accession>